<dbReference type="EMBL" id="JANLCK010000004">
    <property type="protein sequence ID" value="MCS5726323.1"/>
    <property type="molecule type" value="Genomic_DNA"/>
</dbReference>
<proteinExistence type="predicted"/>
<dbReference type="PANTHER" id="PTHR39420">
    <property type="match status" value="1"/>
</dbReference>
<comment type="caution">
    <text evidence="2">The sequence shown here is derived from an EMBL/GenBank/DDBJ whole genome shotgun (WGS) entry which is preliminary data.</text>
</comment>
<keyword evidence="2" id="KW-0482">Metalloprotease</keyword>
<dbReference type="PANTHER" id="PTHR39420:SF2">
    <property type="entry name" value="HYDROLASE"/>
    <property type="match status" value="1"/>
</dbReference>
<dbReference type="GO" id="GO:0008237">
    <property type="term" value="F:metallopeptidase activity"/>
    <property type="evidence" value="ECO:0007669"/>
    <property type="project" value="UniProtKB-KW"/>
</dbReference>
<feature type="compositionally biased region" description="Acidic residues" evidence="1">
    <location>
        <begin position="463"/>
        <end position="472"/>
    </location>
</feature>
<feature type="compositionally biased region" description="Basic and acidic residues" evidence="1">
    <location>
        <begin position="431"/>
        <end position="440"/>
    </location>
</feature>
<sequence>MSDQPRDDSEDEFRDMLRAFLSGNSEIDPSKLASAAGLPSDPAAVQQLMAQLQNAMQASTDGVNWDAARTQAEQIAGTASLAVTDQTRAALDQALHVATLWLDEVTSLSDSAVAPRLLTRAEWATATIPVWTQLAEPVAVSISDALTSVLRDQAPEEMAGMIAGASQMMRNLGGTLFAMQLGQIVGQLSKEVVSGGDVGIPLLEEGQAALVPQNVAEFGEGLDIPAEEVQLYLAIRELAHARLFRHARWLRLHVISSITEFAKGITIDTERLEELASSFDPSNPEELRDAMASGALIPPKTEQQLHALARLETTLALIEGWVDVVTAQASSRLPRWNAIAETVRRRRATGGPAESAFGSLIGLELRPRRLRDAAALWQQVTDAVGQEKRDALWSHPDLVPTSSDLDEPGALVARLLAPAPEPDEMDQALEDLLRSEESKGSDSSSDSDSSSPSDSSPGSSPSSDDEDQPPAV</sequence>
<reference evidence="2" key="1">
    <citation type="submission" date="2022-08" db="EMBL/GenBank/DDBJ databases">
        <authorList>
            <person name="Deng Y."/>
            <person name="Han X.-F."/>
            <person name="Zhang Y.-Q."/>
        </authorList>
    </citation>
    <scope>NUCLEOTIDE SEQUENCE</scope>
    <source>
        <strain evidence="2">CPCC 203407</strain>
    </source>
</reference>
<name>A0AA42BWJ6_9MICO</name>
<dbReference type="AlphaFoldDB" id="A0AA42BWJ6"/>
<dbReference type="Pfam" id="PF10103">
    <property type="entry name" value="Zincin_2"/>
    <property type="match status" value="1"/>
</dbReference>
<keyword evidence="2" id="KW-0378">Hydrolase</keyword>
<protein>
    <submittedName>
        <fullName evidence="2">Zinc-dependent metalloprotease</fullName>
    </submittedName>
</protein>
<feature type="compositionally biased region" description="Low complexity" evidence="1">
    <location>
        <begin position="441"/>
        <end position="462"/>
    </location>
</feature>
<evidence type="ECO:0000313" key="3">
    <source>
        <dbReference type="Proteomes" id="UP001165587"/>
    </source>
</evidence>
<gene>
    <name evidence="2" type="ORF">N1028_10510</name>
</gene>
<accession>A0AA42BWJ6</accession>
<organism evidence="2 3">
    <name type="scientific">Herbiconiux oxytropis</name>
    <dbReference type="NCBI Taxonomy" id="2970915"/>
    <lineage>
        <taxon>Bacteria</taxon>
        <taxon>Bacillati</taxon>
        <taxon>Actinomycetota</taxon>
        <taxon>Actinomycetes</taxon>
        <taxon>Micrococcales</taxon>
        <taxon>Microbacteriaceae</taxon>
        <taxon>Herbiconiux</taxon>
    </lineage>
</organism>
<dbReference type="SUPFAM" id="SSF55486">
    <property type="entry name" value="Metalloproteases ('zincins'), catalytic domain"/>
    <property type="match status" value="1"/>
</dbReference>
<evidence type="ECO:0000313" key="2">
    <source>
        <dbReference type="EMBL" id="MCS5726323.1"/>
    </source>
</evidence>
<dbReference type="Proteomes" id="UP001165587">
    <property type="component" value="Unassembled WGS sequence"/>
</dbReference>
<dbReference type="RefSeq" id="WP_259527999.1">
    <property type="nucleotide sequence ID" value="NZ_JANLCK010000004.1"/>
</dbReference>
<feature type="region of interest" description="Disordered" evidence="1">
    <location>
        <begin position="417"/>
        <end position="472"/>
    </location>
</feature>
<keyword evidence="2" id="KW-0645">Protease</keyword>
<evidence type="ECO:0000256" key="1">
    <source>
        <dbReference type="SAM" id="MobiDB-lite"/>
    </source>
</evidence>
<dbReference type="InterPro" id="IPR042271">
    <property type="entry name" value="Zinicin_2_N"/>
</dbReference>
<dbReference type="Gene3D" id="1.20.150.30">
    <property type="entry name" value="Zincin-like metallopeptidase, N-terminal domain"/>
    <property type="match status" value="1"/>
</dbReference>
<dbReference type="InterPro" id="IPR018766">
    <property type="entry name" value="Zinicin_2"/>
</dbReference>
<keyword evidence="3" id="KW-1185">Reference proteome</keyword>
<dbReference type="NCBIfam" id="TIGR03624">
    <property type="entry name" value="putative hydrolase"/>
    <property type="match status" value="1"/>
</dbReference>